<dbReference type="EMBL" id="VDGV01000025">
    <property type="protein sequence ID" value="TNG92639.1"/>
    <property type="molecule type" value="Genomic_DNA"/>
</dbReference>
<keyword evidence="4" id="KW-1185">Reference proteome</keyword>
<dbReference type="NCBIfam" id="NF033153">
    <property type="entry name" value="phage_ICD_like"/>
    <property type="match status" value="1"/>
</dbReference>
<gene>
    <name evidence="1" type="ORF">EDC16_10668</name>
    <name evidence="2" type="ORF">FHQ21_03840</name>
</gene>
<proteinExistence type="predicted"/>
<dbReference type="Proteomes" id="UP000305526">
    <property type="component" value="Unassembled WGS sequence"/>
</dbReference>
<dbReference type="Pfam" id="PF10554">
    <property type="entry name" value="Phage_ASH"/>
    <property type="match status" value="1"/>
</dbReference>
<accession>A0A4R3Y7J4</accession>
<dbReference type="EMBL" id="SMCP01000006">
    <property type="protein sequence ID" value="TCV86514.1"/>
    <property type="molecule type" value="Genomic_DNA"/>
</dbReference>
<evidence type="ECO:0000313" key="1">
    <source>
        <dbReference type="EMBL" id="TCV86514.1"/>
    </source>
</evidence>
<name>A0A4R3Y7J4_9PAST</name>
<dbReference type="InterPro" id="IPR018880">
    <property type="entry name" value="Phage_P4_Ash"/>
</dbReference>
<dbReference type="RefSeq" id="WP_132967039.1">
    <property type="nucleotide sequence ID" value="NZ_LEKL01000029.1"/>
</dbReference>
<reference evidence="2 4" key="2">
    <citation type="submission" date="2019-05" db="EMBL/GenBank/DDBJ databases">
        <title>Pasteurellaceae isolates from reptiles.</title>
        <authorList>
            <person name="Bojesen A.M."/>
            <person name="Lund E."/>
        </authorList>
    </citation>
    <scope>NUCLEOTIDE SEQUENCE [LARGE SCALE GENOMIC DNA]</scope>
    <source>
        <strain evidence="2 4">ELNT2x</strain>
    </source>
</reference>
<organism evidence="1 3">
    <name type="scientific">Testudinibacter aquarius</name>
    <dbReference type="NCBI Taxonomy" id="1524974"/>
    <lineage>
        <taxon>Bacteria</taxon>
        <taxon>Pseudomonadati</taxon>
        <taxon>Pseudomonadota</taxon>
        <taxon>Gammaproteobacteria</taxon>
        <taxon>Pasteurellales</taxon>
        <taxon>Pasteurellaceae</taxon>
        <taxon>Testudinibacter</taxon>
    </lineage>
</organism>
<sequence length="203" mass="22380">MAKPDYTRKTISTQTLAAVSANGGHPTNIQKRDPNHFTSDRTLGYFVPAAAKSVAEPRNSNRYTAHDTPNNACFFMRSIRTPKANTFPNFREGKFLSMVACDGKGFALCCVPCIAVFEPVARYRPSLETSAVTSKIKHGVTAMIYLFIGINRTDTTNQIHRLRIAATSEQQARAILARDYVLCFAGRINRTLAANSIQGVIYA</sequence>
<dbReference type="Proteomes" id="UP000294619">
    <property type="component" value="Unassembled WGS sequence"/>
</dbReference>
<dbReference type="AlphaFoldDB" id="A0A4R3Y7J4"/>
<evidence type="ECO:0000313" key="3">
    <source>
        <dbReference type="Proteomes" id="UP000294619"/>
    </source>
</evidence>
<protein>
    <submittedName>
        <fullName evidence="1">Ash family protein</fullName>
    </submittedName>
    <submittedName>
        <fullName evidence="2">Host cell division inhibitor Icd-like protein</fullName>
    </submittedName>
</protein>
<comment type="caution">
    <text evidence="1">The sequence shown here is derived from an EMBL/GenBank/DDBJ whole genome shotgun (WGS) entry which is preliminary data.</text>
</comment>
<evidence type="ECO:0000313" key="2">
    <source>
        <dbReference type="EMBL" id="TNG92639.1"/>
    </source>
</evidence>
<evidence type="ECO:0000313" key="4">
    <source>
        <dbReference type="Proteomes" id="UP000305526"/>
    </source>
</evidence>
<reference evidence="1 3" key="1">
    <citation type="submission" date="2019-03" db="EMBL/GenBank/DDBJ databases">
        <title>Genomic Encyclopedia of Type Strains, Phase IV (KMG-IV): sequencing the most valuable type-strain genomes for metagenomic binning, comparative biology and taxonomic classification.</title>
        <authorList>
            <person name="Goeker M."/>
        </authorList>
    </citation>
    <scope>NUCLEOTIDE SEQUENCE [LARGE SCALE GENOMIC DNA]</scope>
    <source>
        <strain evidence="1 3">DSM 28140</strain>
    </source>
</reference>